<dbReference type="Proteomes" id="UP000186817">
    <property type="component" value="Unassembled WGS sequence"/>
</dbReference>
<feature type="compositionally biased region" description="Basic and acidic residues" evidence="1">
    <location>
        <begin position="213"/>
        <end position="227"/>
    </location>
</feature>
<evidence type="ECO:0000313" key="2">
    <source>
        <dbReference type="EMBL" id="OLP73303.1"/>
    </source>
</evidence>
<organism evidence="2 3">
    <name type="scientific">Symbiodinium microadriaticum</name>
    <name type="common">Dinoflagellate</name>
    <name type="synonym">Zooxanthella microadriatica</name>
    <dbReference type="NCBI Taxonomy" id="2951"/>
    <lineage>
        <taxon>Eukaryota</taxon>
        <taxon>Sar</taxon>
        <taxon>Alveolata</taxon>
        <taxon>Dinophyceae</taxon>
        <taxon>Suessiales</taxon>
        <taxon>Symbiodiniaceae</taxon>
        <taxon>Symbiodinium</taxon>
    </lineage>
</organism>
<protein>
    <submittedName>
        <fullName evidence="2">Uncharacterized protein</fullName>
    </submittedName>
</protein>
<comment type="caution">
    <text evidence="2">The sequence shown here is derived from an EMBL/GenBank/DDBJ whole genome shotgun (WGS) entry which is preliminary data.</text>
</comment>
<dbReference type="OrthoDB" id="427895at2759"/>
<evidence type="ECO:0000256" key="1">
    <source>
        <dbReference type="SAM" id="MobiDB-lite"/>
    </source>
</evidence>
<dbReference type="EMBL" id="LSRX01005798">
    <property type="protein sequence ID" value="OLP73303.1"/>
    <property type="molecule type" value="Genomic_DNA"/>
</dbReference>
<reference evidence="2 3" key="1">
    <citation type="submission" date="2016-02" db="EMBL/GenBank/DDBJ databases">
        <title>Genome analysis of coral dinoflagellate symbionts highlights evolutionary adaptations to a symbiotic lifestyle.</title>
        <authorList>
            <person name="Aranda M."/>
            <person name="Li Y."/>
            <person name="Liew Y.J."/>
            <person name="Baumgarten S."/>
            <person name="Simakov O."/>
            <person name="Wilson M."/>
            <person name="Piel J."/>
            <person name="Ashoor H."/>
            <person name="Bougouffa S."/>
            <person name="Bajic V.B."/>
            <person name="Ryu T."/>
            <person name="Ravasi T."/>
            <person name="Bayer T."/>
            <person name="Micklem G."/>
            <person name="Kim H."/>
            <person name="Bhak J."/>
            <person name="Lajeunesse T.C."/>
            <person name="Voolstra C.R."/>
        </authorList>
    </citation>
    <scope>NUCLEOTIDE SEQUENCE [LARGE SCALE GENOMIC DNA]</scope>
    <source>
        <strain evidence="2 3">CCMP2467</strain>
    </source>
</reference>
<dbReference type="AlphaFoldDB" id="A0A1Q9BRJ2"/>
<proteinExistence type="predicted"/>
<name>A0A1Q9BRJ2_SYMMI</name>
<sequence>MKQEEMSQTQQASAVALIWRKRLGKLISAVTGKSLTGINISSAKTMDDITMHLQSLMKSYMRQRTLEKKDLIKVYDDLLSTFRQDSQKELLKLSQKSEPKAPETPTPSSEQKPTPCSKRSRLLEPKQLFPESTRAEETPLDSEDDDDDDDDVFRDNYRGQKRQQPKPAEQLQLQDGIPSMPKVPEASLLALKDDAGPIALEDESPSDQEDATAEDKDQEQEQSREPPPEAVLDMPLQIEPALQALLPASLNEQLGSNANTKAPKARPQVHIQSSSCEKGQLIHI</sequence>
<feature type="region of interest" description="Disordered" evidence="1">
    <location>
        <begin position="92"/>
        <end position="237"/>
    </location>
</feature>
<feature type="region of interest" description="Disordered" evidence="1">
    <location>
        <begin position="254"/>
        <end position="284"/>
    </location>
</feature>
<evidence type="ECO:0000313" key="3">
    <source>
        <dbReference type="Proteomes" id="UP000186817"/>
    </source>
</evidence>
<accession>A0A1Q9BRJ2</accession>
<keyword evidence="3" id="KW-1185">Reference proteome</keyword>
<feature type="compositionally biased region" description="Basic and acidic residues" evidence="1">
    <location>
        <begin position="92"/>
        <end position="101"/>
    </location>
</feature>
<feature type="compositionally biased region" description="Acidic residues" evidence="1">
    <location>
        <begin position="138"/>
        <end position="152"/>
    </location>
</feature>
<feature type="compositionally biased region" description="Acidic residues" evidence="1">
    <location>
        <begin position="200"/>
        <end position="212"/>
    </location>
</feature>
<gene>
    <name evidence="2" type="ORF">AK812_SmicGene47499</name>
</gene>